<dbReference type="EMBL" id="LVWD01000042">
    <property type="protein sequence ID" value="OAD39525.1"/>
    <property type="molecule type" value="Genomic_DNA"/>
</dbReference>
<dbReference type="KEGG" id="hyl:LPB072_21965"/>
<dbReference type="EMBL" id="CP017476">
    <property type="protein sequence ID" value="AOW15072.1"/>
    <property type="molecule type" value="Genomic_DNA"/>
</dbReference>
<dbReference type="OrthoDB" id="6182044at2"/>
<dbReference type="RefSeq" id="WP_066096096.1">
    <property type="nucleotide sequence ID" value="NZ_CP017476.1"/>
</dbReference>
<organism evidence="1 4">
    <name type="scientific">Hydrogenophaga crassostreae</name>
    <dbReference type="NCBI Taxonomy" id="1763535"/>
    <lineage>
        <taxon>Bacteria</taxon>
        <taxon>Pseudomonadati</taxon>
        <taxon>Pseudomonadota</taxon>
        <taxon>Betaproteobacteria</taxon>
        <taxon>Burkholderiales</taxon>
        <taxon>Comamonadaceae</taxon>
        <taxon>Hydrogenophaga</taxon>
    </lineage>
</organism>
<protein>
    <submittedName>
        <fullName evidence="1">Ribonucleotide reductase subunit alpha</fullName>
    </submittedName>
</protein>
<evidence type="ECO:0000313" key="3">
    <source>
        <dbReference type="Proteomes" id="UP000185657"/>
    </source>
</evidence>
<sequence length="134" mass="14224">MEISNFDDLLSAARAQSQPQRLLFVFAAVELPEDATPAQRAGFERGEGGSLVPQMCVDKAPDELASFADLKEQAALFGKPWGMVFAAAMSGAPGKVLTSADADQPLERMVESIKQGQIAAFIPFDPQGQAVQLG</sequence>
<dbReference type="Proteomes" id="UP000185680">
    <property type="component" value="Chromosome"/>
</dbReference>
<evidence type="ECO:0000313" key="1">
    <source>
        <dbReference type="EMBL" id="AOW15072.1"/>
    </source>
</evidence>
<proteinExistence type="predicted"/>
<evidence type="ECO:0000313" key="2">
    <source>
        <dbReference type="EMBL" id="OAD39525.1"/>
    </source>
</evidence>
<gene>
    <name evidence="1" type="ORF">LPB072_21965</name>
    <name evidence="2" type="ORF">LPB72_21350</name>
</gene>
<dbReference type="AlphaFoldDB" id="A0A167GJB4"/>
<dbReference type="STRING" id="1763535.LPB072_21965"/>
<dbReference type="Proteomes" id="UP000185657">
    <property type="component" value="Unassembled WGS sequence"/>
</dbReference>
<reference evidence="1 4" key="2">
    <citation type="submission" date="2016-10" db="EMBL/GenBank/DDBJ databases">
        <title>Hydorgenophaga sp. LPB0072 isolated from gastropod.</title>
        <authorList>
            <person name="Kim E."/>
            <person name="Yi H."/>
        </authorList>
    </citation>
    <scope>NUCLEOTIDE SEQUENCE [LARGE SCALE GENOMIC DNA]</scope>
    <source>
        <strain evidence="1 4">LPB0072</strain>
    </source>
</reference>
<reference evidence="2 3" key="1">
    <citation type="submission" date="2016-02" db="EMBL/GenBank/DDBJ databases">
        <title>Draft genome sequence of Hydrogenophaga sp. LPB0072.</title>
        <authorList>
            <person name="Shin S.-K."/>
            <person name="Yi H."/>
        </authorList>
    </citation>
    <scope>NUCLEOTIDE SEQUENCE [LARGE SCALE GENOMIC DNA]</scope>
    <source>
        <strain evidence="2 3">LPB0072</strain>
    </source>
</reference>
<evidence type="ECO:0000313" key="4">
    <source>
        <dbReference type="Proteomes" id="UP000185680"/>
    </source>
</evidence>
<accession>A0A167GJB4</accession>
<keyword evidence="3" id="KW-1185">Reference proteome</keyword>
<name>A0A167GJB4_9BURK</name>